<proteinExistence type="predicted"/>
<dbReference type="EMBL" id="JAXLPB010000002">
    <property type="protein sequence ID" value="MDY8109031.1"/>
    <property type="molecule type" value="Genomic_DNA"/>
</dbReference>
<accession>A0ABU5I1D4</accession>
<evidence type="ECO:0000256" key="1">
    <source>
        <dbReference type="SAM" id="MobiDB-lite"/>
    </source>
</evidence>
<protein>
    <submittedName>
        <fullName evidence="2">BrnA antitoxin family protein</fullName>
    </submittedName>
</protein>
<sequence length="102" mass="11570">MATVRYRLDPNEPPEPSKEELERYDALSDEDIDFSDIPELTPEMLAEMRLVAPGGSLPLKKQLTIRLDAEIVDWFKSEGRGYQTRMNDILAAYVRAAKAGSR</sequence>
<keyword evidence="3" id="KW-1185">Reference proteome</keyword>
<gene>
    <name evidence="2" type="ORF">U0C82_07725</name>
</gene>
<name>A0ABU5I1D4_9HYPH</name>
<dbReference type="RefSeq" id="WP_322186494.1">
    <property type="nucleotide sequence ID" value="NZ_JAXLPB010000002.1"/>
</dbReference>
<dbReference type="Proteomes" id="UP001294412">
    <property type="component" value="Unassembled WGS sequence"/>
</dbReference>
<evidence type="ECO:0000313" key="3">
    <source>
        <dbReference type="Proteomes" id="UP001294412"/>
    </source>
</evidence>
<dbReference type="Pfam" id="PF14384">
    <property type="entry name" value="BrnA_antitoxin"/>
    <property type="match status" value="1"/>
</dbReference>
<feature type="region of interest" description="Disordered" evidence="1">
    <location>
        <begin position="1"/>
        <end position="22"/>
    </location>
</feature>
<reference evidence="2 3" key="1">
    <citation type="submission" date="2023-12" db="EMBL/GenBank/DDBJ databases">
        <title>Description of Novel Strain Fulvimarina sp. 2208YS6-2-32 isolated from Uroteuthis (Photololigo) edulis.</title>
        <authorList>
            <person name="Park J.-S."/>
        </authorList>
    </citation>
    <scope>NUCLEOTIDE SEQUENCE [LARGE SCALE GENOMIC DNA]</scope>
    <source>
        <strain evidence="2 3">2208YS6-2-32</strain>
    </source>
</reference>
<dbReference type="InterPro" id="IPR025528">
    <property type="entry name" value="BrnA_antitoxin"/>
</dbReference>
<evidence type="ECO:0000313" key="2">
    <source>
        <dbReference type="EMBL" id="MDY8109031.1"/>
    </source>
</evidence>
<comment type="caution">
    <text evidence="2">The sequence shown here is derived from an EMBL/GenBank/DDBJ whole genome shotgun (WGS) entry which is preliminary data.</text>
</comment>
<organism evidence="2 3">
    <name type="scientific">Fulvimarina uroteuthidis</name>
    <dbReference type="NCBI Taxonomy" id="3098149"/>
    <lineage>
        <taxon>Bacteria</taxon>
        <taxon>Pseudomonadati</taxon>
        <taxon>Pseudomonadota</taxon>
        <taxon>Alphaproteobacteria</taxon>
        <taxon>Hyphomicrobiales</taxon>
        <taxon>Aurantimonadaceae</taxon>
        <taxon>Fulvimarina</taxon>
    </lineage>
</organism>